<dbReference type="InterPro" id="IPR044839">
    <property type="entry name" value="NDR1-like"/>
</dbReference>
<evidence type="ECO:0000313" key="9">
    <source>
        <dbReference type="Proteomes" id="UP000326396"/>
    </source>
</evidence>
<dbReference type="Gene3D" id="2.60.40.1820">
    <property type="match status" value="1"/>
</dbReference>
<evidence type="ECO:0000256" key="6">
    <source>
        <dbReference type="SAM" id="Phobius"/>
    </source>
</evidence>
<keyword evidence="4 6" id="KW-0472">Membrane</keyword>
<keyword evidence="3 6" id="KW-1133">Transmembrane helix</keyword>
<organism evidence="8 9">
    <name type="scientific">Mikania micrantha</name>
    <name type="common">bitter vine</name>
    <dbReference type="NCBI Taxonomy" id="192012"/>
    <lineage>
        <taxon>Eukaryota</taxon>
        <taxon>Viridiplantae</taxon>
        <taxon>Streptophyta</taxon>
        <taxon>Embryophyta</taxon>
        <taxon>Tracheophyta</taxon>
        <taxon>Spermatophyta</taxon>
        <taxon>Magnoliopsida</taxon>
        <taxon>eudicotyledons</taxon>
        <taxon>Gunneridae</taxon>
        <taxon>Pentapetalae</taxon>
        <taxon>asterids</taxon>
        <taxon>campanulids</taxon>
        <taxon>Asterales</taxon>
        <taxon>Asteraceae</taxon>
        <taxon>Asteroideae</taxon>
        <taxon>Heliantheae alliance</taxon>
        <taxon>Eupatorieae</taxon>
        <taxon>Mikania</taxon>
    </lineage>
</organism>
<dbReference type="PANTHER" id="PTHR31234:SF2">
    <property type="entry name" value="OS05G0199100 PROTEIN"/>
    <property type="match status" value="1"/>
</dbReference>
<comment type="caution">
    <text evidence="8">The sequence shown here is derived from an EMBL/GenBank/DDBJ whole genome shotgun (WGS) entry which is preliminary data.</text>
</comment>
<evidence type="ECO:0000313" key="8">
    <source>
        <dbReference type="EMBL" id="KAD6794707.1"/>
    </source>
</evidence>
<evidence type="ECO:0000256" key="3">
    <source>
        <dbReference type="ARBA" id="ARBA00022989"/>
    </source>
</evidence>
<dbReference type="Pfam" id="PF03168">
    <property type="entry name" value="LEA_2"/>
    <property type="match status" value="1"/>
</dbReference>
<dbReference type="EMBL" id="SZYD01000003">
    <property type="protein sequence ID" value="KAD6794707.1"/>
    <property type="molecule type" value="Genomic_DNA"/>
</dbReference>
<proteinExistence type="predicted"/>
<sequence length="253" mass="27818">MAEKIHPSSAGNRHAGVTTVAGNSNPTFPANKAQLYNSTRPVYRPQPRRSRRSCCCSCCLWITFTILVLIIVAAVAAGVFYVIYRPHRPSFSVSSLQVSQFNLTSSNQLTTRFNFTVTARNPNKKIAFYFNSVSVSVASYGVDVGDGSIPAFVMPKKNTTKLRAIVSTTGQTINNNSNLKLDLKNKKSLPLRIQLDTKVKVKIGSLKTKKMPIRVVCDGIKFTAPDGKTATTATTSGVKCKVDLRIKIWKWTI</sequence>
<dbReference type="Proteomes" id="UP000326396">
    <property type="component" value="Linkage Group LG11"/>
</dbReference>
<comment type="subcellular location">
    <subcellularLocation>
        <location evidence="1">Membrane</location>
        <topology evidence="1">Single-pass membrane protein</topology>
    </subcellularLocation>
</comment>
<name>A0A5N6PNJ6_9ASTR</name>
<evidence type="ECO:0000256" key="2">
    <source>
        <dbReference type="ARBA" id="ARBA00022692"/>
    </source>
</evidence>
<evidence type="ECO:0000256" key="4">
    <source>
        <dbReference type="ARBA" id="ARBA00023136"/>
    </source>
</evidence>
<dbReference type="InterPro" id="IPR004864">
    <property type="entry name" value="LEA_2"/>
</dbReference>
<accession>A0A5N6PNJ6</accession>
<evidence type="ECO:0000259" key="7">
    <source>
        <dbReference type="Pfam" id="PF03168"/>
    </source>
</evidence>
<protein>
    <recommendedName>
        <fullName evidence="7">Late embryogenesis abundant protein LEA-2 subgroup domain-containing protein</fullName>
    </recommendedName>
</protein>
<dbReference type="GO" id="GO:0005886">
    <property type="term" value="C:plasma membrane"/>
    <property type="evidence" value="ECO:0007669"/>
    <property type="project" value="TreeGrafter"/>
</dbReference>
<evidence type="ECO:0000256" key="1">
    <source>
        <dbReference type="ARBA" id="ARBA00004167"/>
    </source>
</evidence>
<dbReference type="PANTHER" id="PTHR31234">
    <property type="entry name" value="LATE EMBRYOGENESIS ABUNDANT (LEA) HYDROXYPROLINE-RICH GLYCOPROTEIN FAMILY"/>
    <property type="match status" value="1"/>
</dbReference>
<keyword evidence="2 6" id="KW-0812">Transmembrane</keyword>
<gene>
    <name evidence="8" type="ORF">E3N88_05603</name>
</gene>
<reference evidence="8 9" key="1">
    <citation type="submission" date="2019-05" db="EMBL/GenBank/DDBJ databases">
        <title>Mikania micrantha, genome provides insights into the molecular mechanism of rapid growth.</title>
        <authorList>
            <person name="Liu B."/>
        </authorList>
    </citation>
    <scope>NUCLEOTIDE SEQUENCE [LARGE SCALE GENOMIC DNA]</scope>
    <source>
        <strain evidence="8">NLD-2019</strain>
        <tissue evidence="8">Leaf</tissue>
    </source>
</reference>
<keyword evidence="9" id="KW-1185">Reference proteome</keyword>
<feature type="region of interest" description="Disordered" evidence="5">
    <location>
        <begin position="1"/>
        <end position="26"/>
    </location>
</feature>
<dbReference type="SUPFAM" id="SSF117070">
    <property type="entry name" value="LEA14-like"/>
    <property type="match status" value="1"/>
</dbReference>
<dbReference type="OrthoDB" id="777167at2759"/>
<dbReference type="GO" id="GO:0098542">
    <property type="term" value="P:defense response to other organism"/>
    <property type="evidence" value="ECO:0007669"/>
    <property type="project" value="InterPro"/>
</dbReference>
<feature type="transmembrane region" description="Helical" evidence="6">
    <location>
        <begin position="58"/>
        <end position="84"/>
    </location>
</feature>
<feature type="domain" description="Late embryogenesis abundant protein LEA-2 subgroup" evidence="7">
    <location>
        <begin position="116"/>
        <end position="217"/>
    </location>
</feature>
<dbReference type="AlphaFoldDB" id="A0A5N6PNJ6"/>
<evidence type="ECO:0000256" key="5">
    <source>
        <dbReference type="SAM" id="MobiDB-lite"/>
    </source>
</evidence>